<evidence type="ECO:0000256" key="1">
    <source>
        <dbReference type="SAM" id="SignalP"/>
    </source>
</evidence>
<name>A0A2M4DKL7_ANODA</name>
<accession>A0A2M4DKL7</accession>
<keyword evidence="1" id="KW-0732">Signal</keyword>
<feature type="signal peptide" evidence="1">
    <location>
        <begin position="1"/>
        <end position="23"/>
    </location>
</feature>
<feature type="chain" id="PRO_5014928301" evidence="1">
    <location>
        <begin position="24"/>
        <end position="69"/>
    </location>
</feature>
<protein>
    <submittedName>
        <fullName evidence="2">Putative secreted protein</fullName>
    </submittedName>
</protein>
<sequence>MSTSVRSLTDLLLIPILLGFIGSQQILDLLQCKFHFGARVRQHGHRLHQIGNGVRFGLQFRTTIDQTLW</sequence>
<reference evidence="2" key="1">
    <citation type="submission" date="2018-01" db="EMBL/GenBank/DDBJ databases">
        <title>An insight into the sialome of Amazonian anophelines.</title>
        <authorList>
            <person name="Ribeiro J.M."/>
            <person name="Scarpassa V."/>
            <person name="Calvo E."/>
        </authorList>
    </citation>
    <scope>NUCLEOTIDE SEQUENCE</scope>
</reference>
<dbReference type="AlphaFoldDB" id="A0A2M4DKL7"/>
<evidence type="ECO:0000313" key="2">
    <source>
        <dbReference type="EMBL" id="MBW78087.1"/>
    </source>
</evidence>
<dbReference type="EMBL" id="GGFL01013909">
    <property type="protein sequence ID" value="MBW78087.1"/>
    <property type="molecule type" value="Transcribed_RNA"/>
</dbReference>
<proteinExistence type="predicted"/>
<organism evidence="2">
    <name type="scientific">Anopheles darlingi</name>
    <name type="common">Mosquito</name>
    <dbReference type="NCBI Taxonomy" id="43151"/>
    <lineage>
        <taxon>Eukaryota</taxon>
        <taxon>Metazoa</taxon>
        <taxon>Ecdysozoa</taxon>
        <taxon>Arthropoda</taxon>
        <taxon>Hexapoda</taxon>
        <taxon>Insecta</taxon>
        <taxon>Pterygota</taxon>
        <taxon>Neoptera</taxon>
        <taxon>Endopterygota</taxon>
        <taxon>Diptera</taxon>
        <taxon>Nematocera</taxon>
        <taxon>Culicoidea</taxon>
        <taxon>Culicidae</taxon>
        <taxon>Anophelinae</taxon>
        <taxon>Anopheles</taxon>
    </lineage>
</organism>